<protein>
    <submittedName>
        <fullName evidence="2">PorP/SprF family type IX secretion system membrane protein</fullName>
    </submittedName>
</protein>
<dbReference type="InterPro" id="IPR019861">
    <property type="entry name" value="PorP/SprF_Bacteroidetes"/>
</dbReference>
<dbReference type="EMBL" id="JBHSCZ010000004">
    <property type="protein sequence ID" value="MFC4263724.1"/>
    <property type="molecule type" value="Genomic_DNA"/>
</dbReference>
<proteinExistence type="predicted"/>
<name>A0ABV8QUB9_9BACT</name>
<dbReference type="Proteomes" id="UP001595907">
    <property type="component" value="Unassembled WGS sequence"/>
</dbReference>
<organism evidence="2 3">
    <name type="scientific">Ferruginibacter yonginensis</name>
    <dbReference type="NCBI Taxonomy" id="1310416"/>
    <lineage>
        <taxon>Bacteria</taxon>
        <taxon>Pseudomonadati</taxon>
        <taxon>Bacteroidota</taxon>
        <taxon>Chitinophagia</taxon>
        <taxon>Chitinophagales</taxon>
        <taxon>Chitinophagaceae</taxon>
        <taxon>Ferruginibacter</taxon>
    </lineage>
</organism>
<evidence type="ECO:0000313" key="2">
    <source>
        <dbReference type="EMBL" id="MFC4263724.1"/>
    </source>
</evidence>
<feature type="signal peptide" evidence="1">
    <location>
        <begin position="1"/>
        <end position="20"/>
    </location>
</feature>
<keyword evidence="3" id="KW-1185">Reference proteome</keyword>
<feature type="chain" id="PRO_5047067461" evidence="1">
    <location>
        <begin position="21"/>
        <end position="302"/>
    </location>
</feature>
<keyword evidence="1" id="KW-0732">Signal</keyword>
<evidence type="ECO:0000256" key="1">
    <source>
        <dbReference type="SAM" id="SignalP"/>
    </source>
</evidence>
<evidence type="ECO:0000313" key="3">
    <source>
        <dbReference type="Proteomes" id="UP001595907"/>
    </source>
</evidence>
<comment type="caution">
    <text evidence="2">The sequence shown here is derived from an EMBL/GenBank/DDBJ whole genome shotgun (WGS) entry which is preliminary data.</text>
</comment>
<gene>
    <name evidence="2" type="ORF">ACFOWM_12585</name>
</gene>
<dbReference type="RefSeq" id="WP_379710683.1">
    <property type="nucleotide sequence ID" value="NZ_JBHSCZ010000004.1"/>
</dbReference>
<dbReference type="Pfam" id="PF11751">
    <property type="entry name" value="PorP_SprF"/>
    <property type="match status" value="1"/>
</dbReference>
<accession>A0ABV8QUB9</accession>
<sequence length="302" mass="33356">MKKYIYITAALLMSNAAVKAQQLQSSSLYEVQSIIHNPAAAGIFENASTKATIGATYRSQWSGISGSPQTITAFGSFKLDKQKIGITGYVYNDKTGPTSRTGLDISLAKHIQFNDGGIFSLGIETRLLQYSLDRASLTDAIGTDPAIGTSDNRFKYDAGFGMAYSRNNFQIGAAVTQLVQSKLDYYKGNITRSEEARLYRHYYLHSRYTWAVDGNTTITPNILLTYLPNAPIELQGGARVTFNNLLWWGVGYKLRQSFMLSAGLNIKKKLSVGYSYDIYRTPISNFDGGSGAHEVLLSYNIF</sequence>
<reference evidence="3" key="1">
    <citation type="journal article" date="2019" name="Int. J. Syst. Evol. Microbiol.">
        <title>The Global Catalogue of Microorganisms (GCM) 10K type strain sequencing project: providing services to taxonomists for standard genome sequencing and annotation.</title>
        <authorList>
            <consortium name="The Broad Institute Genomics Platform"/>
            <consortium name="The Broad Institute Genome Sequencing Center for Infectious Disease"/>
            <person name="Wu L."/>
            <person name="Ma J."/>
        </authorList>
    </citation>
    <scope>NUCLEOTIDE SEQUENCE [LARGE SCALE GENOMIC DNA]</scope>
    <source>
        <strain evidence="3">CECT 8289</strain>
    </source>
</reference>
<dbReference type="NCBIfam" id="TIGR03519">
    <property type="entry name" value="T9SS_PorP_fam"/>
    <property type="match status" value="1"/>
</dbReference>